<dbReference type="RefSeq" id="WP_034886788.1">
    <property type="nucleotide sequence ID" value="NZ_BAABVZ010000003.1"/>
</dbReference>
<dbReference type="GeneID" id="98300708"/>
<sequence length="170" mass="19313">MNQPESTPRATGPQMPESRMYGIASFECVIALGSGMMPVSMHLSRCVPSTLSDEDCRRLCISACRLSCMAIDVVRRRLDARLLRRSVDEPSISKLETLSLLLSEHWVQSVEVKREMARLPVVARNLDAVLVDPRRIEVAVHMNIGRTQYWANTVMRLRNQRWVCTMLDLG</sequence>
<accession>A0A087CCW7</accession>
<evidence type="ECO:0000313" key="1">
    <source>
        <dbReference type="EMBL" id="KFI81117.1"/>
    </source>
</evidence>
<dbReference type="AlphaFoldDB" id="A0A087CCW7"/>
<keyword evidence="2" id="KW-1185">Reference proteome</keyword>
<dbReference type="eggNOG" id="ENOG5032AI7">
    <property type="taxonomic scope" value="Bacteria"/>
</dbReference>
<evidence type="ECO:0000313" key="2">
    <source>
        <dbReference type="Proteomes" id="UP000029050"/>
    </source>
</evidence>
<organism evidence="1 2">
    <name type="scientific">Bifidobacterium psychraerophilum</name>
    <dbReference type="NCBI Taxonomy" id="218140"/>
    <lineage>
        <taxon>Bacteria</taxon>
        <taxon>Bacillati</taxon>
        <taxon>Actinomycetota</taxon>
        <taxon>Actinomycetes</taxon>
        <taxon>Bifidobacteriales</taxon>
        <taxon>Bifidobacteriaceae</taxon>
        <taxon>Bifidobacterium</taxon>
    </lineage>
</organism>
<gene>
    <name evidence="1" type="ORF">BPSY_1522</name>
</gene>
<dbReference type="OrthoDB" id="3238427at2"/>
<proteinExistence type="predicted"/>
<dbReference type="EMBL" id="JGZI01000010">
    <property type="protein sequence ID" value="KFI81117.1"/>
    <property type="molecule type" value="Genomic_DNA"/>
</dbReference>
<dbReference type="STRING" id="218140.BPSY_1522"/>
<name>A0A087CCW7_9BIFI</name>
<comment type="caution">
    <text evidence="1">The sequence shown here is derived from an EMBL/GenBank/DDBJ whole genome shotgun (WGS) entry which is preliminary data.</text>
</comment>
<dbReference type="Proteomes" id="UP000029050">
    <property type="component" value="Unassembled WGS sequence"/>
</dbReference>
<protein>
    <submittedName>
        <fullName evidence="1">Uncharacterized protein</fullName>
    </submittedName>
</protein>
<reference evidence="1 2" key="1">
    <citation type="submission" date="2014-03" db="EMBL/GenBank/DDBJ databases">
        <title>Genomics of Bifidobacteria.</title>
        <authorList>
            <person name="Ventura M."/>
            <person name="Milani C."/>
            <person name="Lugli G.A."/>
        </authorList>
    </citation>
    <scope>NUCLEOTIDE SEQUENCE [LARGE SCALE GENOMIC DNA]</scope>
    <source>
        <strain evidence="1 2">LMG 21775</strain>
    </source>
</reference>